<dbReference type="InterPro" id="IPR001375">
    <property type="entry name" value="Peptidase_S9_cat"/>
</dbReference>
<dbReference type="SUPFAM" id="SSF69304">
    <property type="entry name" value="Tricorn protease N-terminal domain"/>
    <property type="match status" value="1"/>
</dbReference>
<sequence length="604" mass="64890">MWSYGEMDRLRAATKSDHVESPVSIEQVGQRTRSFDWLSASGQALHWVESVPSRGGSVVGTWTQARGLQLGTVDVGNSVHAYGGGPYAASSGGIWTTTAADGQIWLNDKIQYTRDQRQHGDLVFNDGLLLAVRESSDRDQLIAINPATHRTQVIHEASFIASPRLNRGRLTWMQWGSAVMPWDSAEVWVADYDPAGSLTRMKLIAGGPDESASQPRWGPDGHLYFMSDRSGWWNLYRTAGQAIVPVAAMQAECAPAPWELGYSTYAFLPQGRLAVITQVGPESRLALVAGDGTWHDLPTPYTSLKPYLAAADDRLSVIGSAPAISQQIALVPTSGTDQIEVVRHSNEDPQAVSCVSVPEEISVPSGGADVTVIFYPAQGIGPRRPTPVIVRAHAGPTYQAEIRLDWEVQFFTSRGFAVADVDYRGSTGYGRTYRKALDGRWGELDVIDCQNAARHLIHTGCAMPTAIFITGASAGGYTALKAVCTPDTPFALAVARSAIINPGDWITTAPRFQRPHAAILSHPNADVTPDEVCRPVAMIHGGADTVAPAADAVDLAASLKSRGLLANLVVLPDVGHYLRSPQAIKAALDAELAAYRTVLTDLGL</sequence>
<dbReference type="GO" id="GO:0006508">
    <property type="term" value="P:proteolysis"/>
    <property type="evidence" value="ECO:0007669"/>
    <property type="project" value="InterPro"/>
</dbReference>
<dbReference type="PANTHER" id="PTHR43056:SF5">
    <property type="entry name" value="PEPTIDASE S9 PROLYL OLIGOPEPTIDASE CATALYTIC DOMAIN-CONTAINING PROTEIN"/>
    <property type="match status" value="1"/>
</dbReference>
<dbReference type="PANTHER" id="PTHR43056">
    <property type="entry name" value="PEPTIDASE S9 PROLYL OLIGOPEPTIDASE"/>
    <property type="match status" value="1"/>
</dbReference>
<dbReference type="EMBL" id="BONG01000120">
    <property type="protein sequence ID" value="GIF94792.1"/>
    <property type="molecule type" value="Genomic_DNA"/>
</dbReference>
<reference evidence="2 3" key="1">
    <citation type="submission" date="2021-01" db="EMBL/GenBank/DDBJ databases">
        <title>Whole genome shotgun sequence of Catellatospora chokoriensis NBRC 107358.</title>
        <authorList>
            <person name="Komaki H."/>
            <person name="Tamura T."/>
        </authorList>
    </citation>
    <scope>NUCLEOTIDE SEQUENCE [LARGE SCALE GENOMIC DNA]</scope>
    <source>
        <strain evidence="2 3">NBRC 107358</strain>
    </source>
</reference>
<gene>
    <name evidence="2" type="ORF">Cch02nite_82360</name>
</gene>
<dbReference type="SUPFAM" id="SSF53474">
    <property type="entry name" value="alpha/beta-Hydrolases"/>
    <property type="match status" value="1"/>
</dbReference>
<dbReference type="Pfam" id="PF00326">
    <property type="entry name" value="Peptidase_S9"/>
    <property type="match status" value="1"/>
</dbReference>
<dbReference type="GO" id="GO:0008236">
    <property type="term" value="F:serine-type peptidase activity"/>
    <property type="evidence" value="ECO:0007669"/>
    <property type="project" value="InterPro"/>
</dbReference>
<evidence type="ECO:0000259" key="1">
    <source>
        <dbReference type="Pfam" id="PF00326"/>
    </source>
</evidence>
<dbReference type="Proteomes" id="UP000619293">
    <property type="component" value="Unassembled WGS sequence"/>
</dbReference>
<dbReference type="InterPro" id="IPR029058">
    <property type="entry name" value="AB_hydrolase_fold"/>
</dbReference>
<comment type="caution">
    <text evidence="2">The sequence shown here is derived from an EMBL/GenBank/DDBJ whole genome shotgun (WGS) entry which is preliminary data.</text>
</comment>
<keyword evidence="3" id="KW-1185">Reference proteome</keyword>
<name>A0A8J3K8F0_9ACTN</name>
<proteinExistence type="predicted"/>
<dbReference type="InterPro" id="IPR050585">
    <property type="entry name" value="Xaa-Pro_dipeptidyl-ppase/CocE"/>
</dbReference>
<dbReference type="Gene3D" id="3.40.50.1820">
    <property type="entry name" value="alpha/beta hydrolase"/>
    <property type="match status" value="1"/>
</dbReference>
<dbReference type="InterPro" id="IPR011042">
    <property type="entry name" value="6-blade_b-propeller_TolB-like"/>
</dbReference>
<evidence type="ECO:0000313" key="2">
    <source>
        <dbReference type="EMBL" id="GIF94792.1"/>
    </source>
</evidence>
<evidence type="ECO:0000313" key="3">
    <source>
        <dbReference type="Proteomes" id="UP000619293"/>
    </source>
</evidence>
<dbReference type="AlphaFoldDB" id="A0A8J3K8F0"/>
<protein>
    <submittedName>
        <fullName evidence="2">Peptidase</fullName>
    </submittedName>
</protein>
<dbReference type="Gene3D" id="2.120.10.30">
    <property type="entry name" value="TolB, C-terminal domain"/>
    <property type="match status" value="1"/>
</dbReference>
<accession>A0A8J3K8F0</accession>
<organism evidence="2 3">
    <name type="scientific">Catellatospora chokoriensis</name>
    <dbReference type="NCBI Taxonomy" id="310353"/>
    <lineage>
        <taxon>Bacteria</taxon>
        <taxon>Bacillati</taxon>
        <taxon>Actinomycetota</taxon>
        <taxon>Actinomycetes</taxon>
        <taxon>Micromonosporales</taxon>
        <taxon>Micromonosporaceae</taxon>
        <taxon>Catellatospora</taxon>
    </lineage>
</organism>
<feature type="domain" description="Peptidase S9 prolyl oligopeptidase catalytic" evidence="1">
    <location>
        <begin position="404"/>
        <end position="593"/>
    </location>
</feature>